<comment type="caution">
    <text evidence="1">The sequence shown here is derived from an EMBL/GenBank/DDBJ whole genome shotgun (WGS) entry which is preliminary data.</text>
</comment>
<evidence type="ECO:0000313" key="2">
    <source>
        <dbReference type="Proteomes" id="UP001148614"/>
    </source>
</evidence>
<reference evidence="1" key="1">
    <citation type="submission" date="2022-07" db="EMBL/GenBank/DDBJ databases">
        <title>Genome Sequence of Xylaria arbuscula.</title>
        <authorList>
            <person name="Buettner E."/>
        </authorList>
    </citation>
    <scope>NUCLEOTIDE SEQUENCE</scope>
    <source>
        <strain evidence="1">VT107</strain>
    </source>
</reference>
<name>A0A9W8NN92_9PEZI</name>
<organism evidence="1 2">
    <name type="scientific">Xylaria arbuscula</name>
    <dbReference type="NCBI Taxonomy" id="114810"/>
    <lineage>
        <taxon>Eukaryota</taxon>
        <taxon>Fungi</taxon>
        <taxon>Dikarya</taxon>
        <taxon>Ascomycota</taxon>
        <taxon>Pezizomycotina</taxon>
        <taxon>Sordariomycetes</taxon>
        <taxon>Xylariomycetidae</taxon>
        <taxon>Xylariales</taxon>
        <taxon>Xylariaceae</taxon>
        <taxon>Xylaria</taxon>
    </lineage>
</organism>
<dbReference type="Proteomes" id="UP001148614">
    <property type="component" value="Unassembled WGS sequence"/>
</dbReference>
<proteinExistence type="predicted"/>
<sequence>MQICSSCTPTRTTGGKVLRRSAWDWGMKKADEMGVEMFLDSTPVGKPLYEANGFQVVEKTVIVPQTENPDSDWKDAEAKIGHSEWWLMWRPAGGNYEEGVTVKPWEKK</sequence>
<dbReference type="Gene3D" id="3.40.630.30">
    <property type="match status" value="1"/>
</dbReference>
<keyword evidence="2" id="KW-1185">Reference proteome</keyword>
<evidence type="ECO:0008006" key="3">
    <source>
        <dbReference type="Google" id="ProtNLM"/>
    </source>
</evidence>
<dbReference type="VEuPathDB" id="FungiDB:F4678DRAFT_454447"/>
<evidence type="ECO:0000313" key="1">
    <source>
        <dbReference type="EMBL" id="KAJ3579785.1"/>
    </source>
</evidence>
<dbReference type="AlphaFoldDB" id="A0A9W8NN92"/>
<protein>
    <recommendedName>
        <fullName evidence="3">N-acetyltransferase domain-containing protein</fullName>
    </recommendedName>
</protein>
<accession>A0A9W8NN92</accession>
<dbReference type="EMBL" id="JANPWZ010000059">
    <property type="protein sequence ID" value="KAJ3579785.1"/>
    <property type="molecule type" value="Genomic_DNA"/>
</dbReference>
<gene>
    <name evidence="1" type="ORF">NPX13_g777</name>
</gene>